<protein>
    <submittedName>
        <fullName evidence="1">Uncharacterized protein</fullName>
    </submittedName>
</protein>
<dbReference type="RefSeq" id="WP_161081826.1">
    <property type="nucleotide sequence ID" value="NZ_WWCX01000001.1"/>
</dbReference>
<evidence type="ECO:0000313" key="1">
    <source>
        <dbReference type="EMBL" id="MYM92565.1"/>
    </source>
</evidence>
<organism evidence="1 2">
    <name type="scientific">Duganella vulcania</name>
    <dbReference type="NCBI Taxonomy" id="2692166"/>
    <lineage>
        <taxon>Bacteria</taxon>
        <taxon>Pseudomonadati</taxon>
        <taxon>Pseudomonadota</taxon>
        <taxon>Betaproteobacteria</taxon>
        <taxon>Burkholderiales</taxon>
        <taxon>Oxalobacteraceae</taxon>
        <taxon>Telluria group</taxon>
        <taxon>Duganella</taxon>
    </lineage>
</organism>
<dbReference type="EMBL" id="WWCX01000001">
    <property type="protein sequence ID" value="MYM92565.1"/>
    <property type="molecule type" value="Genomic_DNA"/>
</dbReference>
<dbReference type="AlphaFoldDB" id="A0A845GGP3"/>
<name>A0A845GGP3_9BURK</name>
<evidence type="ECO:0000313" key="2">
    <source>
        <dbReference type="Proteomes" id="UP000447355"/>
    </source>
</evidence>
<reference evidence="1" key="1">
    <citation type="submission" date="2019-12" db="EMBL/GenBank/DDBJ databases">
        <title>Novel species isolated from a subtropical stream in China.</title>
        <authorList>
            <person name="Lu H."/>
        </authorList>
    </citation>
    <scope>NUCLEOTIDE SEQUENCE [LARGE SCALE GENOMIC DNA]</scope>
    <source>
        <strain evidence="1">FT81W</strain>
    </source>
</reference>
<comment type="caution">
    <text evidence="1">The sequence shown here is derived from an EMBL/GenBank/DDBJ whole genome shotgun (WGS) entry which is preliminary data.</text>
</comment>
<dbReference type="Proteomes" id="UP000447355">
    <property type="component" value="Unassembled WGS sequence"/>
</dbReference>
<accession>A0A845GGP3</accession>
<gene>
    <name evidence="1" type="ORF">GTP90_01675</name>
</gene>
<proteinExistence type="predicted"/>
<sequence length="133" mass="14829">MANSEIAKNIVKLVDAQKRVVARQWALRASGRVPLFPEYRQSTVEHFLDLGMSETEIIARLSEPEPEKAWPGRAAMQGLSSYATAGLPLLRGSAKQVAWATTIRAGHAAKVPQSVHLTQQREASWWIENQRNL</sequence>